<dbReference type="SUPFAM" id="SSF52091">
    <property type="entry name" value="SpoIIaa-like"/>
    <property type="match status" value="1"/>
</dbReference>
<accession>A0A5S4EVQ9</accession>
<keyword evidence="3" id="KW-1185">Reference proteome</keyword>
<name>A0A5S4EVQ9_9ACTN</name>
<dbReference type="EMBL" id="VCKX01000754">
    <property type="protein sequence ID" value="TMR07682.1"/>
    <property type="molecule type" value="Genomic_DNA"/>
</dbReference>
<dbReference type="InterPro" id="IPR002645">
    <property type="entry name" value="STAS_dom"/>
</dbReference>
<reference evidence="2 3" key="1">
    <citation type="submission" date="2019-05" db="EMBL/GenBank/DDBJ databases">
        <title>Draft genome sequence of Nonomuraea zeae DSM 100528.</title>
        <authorList>
            <person name="Saricaoglu S."/>
            <person name="Isik K."/>
        </authorList>
    </citation>
    <scope>NUCLEOTIDE SEQUENCE [LARGE SCALE GENOMIC DNA]</scope>
    <source>
        <strain evidence="2 3">DSM 100528</strain>
    </source>
</reference>
<feature type="domain" description="STAS" evidence="1">
    <location>
        <begin position="1"/>
        <end position="53"/>
    </location>
</feature>
<protein>
    <recommendedName>
        <fullName evidence="1">STAS domain-containing protein</fullName>
    </recommendedName>
</protein>
<dbReference type="Proteomes" id="UP000306628">
    <property type="component" value="Unassembled WGS sequence"/>
</dbReference>
<gene>
    <name evidence="2" type="ORF">ETD85_62770</name>
</gene>
<comment type="caution">
    <text evidence="2">The sequence shown here is derived from an EMBL/GenBank/DDBJ whole genome shotgun (WGS) entry which is preliminary data.</text>
</comment>
<dbReference type="OrthoDB" id="3577449at2"/>
<dbReference type="Gene3D" id="3.30.750.24">
    <property type="entry name" value="STAS domain"/>
    <property type="match status" value="1"/>
</dbReference>
<sequence length="65" mass="6941">MDSSGLRVLLRLNAATPLHLVAVHDVPARLLQITGTWQTMTVHDQVEQAIAAAQAIDETPSAEPA</sequence>
<dbReference type="AlphaFoldDB" id="A0A5S4EVQ9"/>
<evidence type="ECO:0000313" key="3">
    <source>
        <dbReference type="Proteomes" id="UP000306628"/>
    </source>
</evidence>
<proteinExistence type="predicted"/>
<dbReference type="PROSITE" id="PS50801">
    <property type="entry name" value="STAS"/>
    <property type="match status" value="1"/>
</dbReference>
<dbReference type="InterPro" id="IPR036513">
    <property type="entry name" value="STAS_dom_sf"/>
</dbReference>
<evidence type="ECO:0000259" key="1">
    <source>
        <dbReference type="PROSITE" id="PS50801"/>
    </source>
</evidence>
<organism evidence="2 3">
    <name type="scientific">Nonomuraea zeae</name>
    <dbReference type="NCBI Taxonomy" id="1642303"/>
    <lineage>
        <taxon>Bacteria</taxon>
        <taxon>Bacillati</taxon>
        <taxon>Actinomycetota</taxon>
        <taxon>Actinomycetes</taxon>
        <taxon>Streptosporangiales</taxon>
        <taxon>Streptosporangiaceae</taxon>
        <taxon>Nonomuraea</taxon>
    </lineage>
</organism>
<evidence type="ECO:0000313" key="2">
    <source>
        <dbReference type="EMBL" id="TMR07682.1"/>
    </source>
</evidence>